<keyword evidence="4" id="KW-1185">Reference proteome</keyword>
<dbReference type="AlphaFoldDB" id="A0A8J5XJJ7"/>
<protein>
    <recommendedName>
        <fullName evidence="5">SIR2-like domain-containing protein</fullName>
    </recommendedName>
</protein>
<feature type="signal peptide" evidence="2">
    <location>
        <begin position="1"/>
        <end position="31"/>
    </location>
</feature>
<keyword evidence="2" id="KW-0732">Signal</keyword>
<evidence type="ECO:0000256" key="2">
    <source>
        <dbReference type="SAM" id="SignalP"/>
    </source>
</evidence>
<evidence type="ECO:0000313" key="3">
    <source>
        <dbReference type="EMBL" id="KAG8459790.1"/>
    </source>
</evidence>
<feature type="chain" id="PRO_5035297552" description="SIR2-like domain-containing protein" evidence="2">
    <location>
        <begin position="32"/>
        <end position="696"/>
    </location>
</feature>
<name>A0A8J5XJJ7_DIALT</name>
<comment type="caution">
    <text evidence="3">The sequence shown here is derived from an EMBL/GenBank/DDBJ whole genome shotgun (WGS) entry which is preliminary data.</text>
</comment>
<feature type="region of interest" description="Disordered" evidence="1">
    <location>
        <begin position="484"/>
        <end position="518"/>
    </location>
</feature>
<dbReference type="OrthoDB" id="153872at2759"/>
<dbReference type="SUPFAM" id="SSF52467">
    <property type="entry name" value="DHS-like NAD/FAD-binding domain"/>
    <property type="match status" value="1"/>
</dbReference>
<gene>
    <name evidence="3" type="ORF">KFE25_014353</name>
</gene>
<dbReference type="OMA" id="DENWCRI"/>
<proteinExistence type="predicted"/>
<dbReference type="EMBL" id="JAGTXO010000037">
    <property type="protein sequence ID" value="KAG8459790.1"/>
    <property type="molecule type" value="Genomic_DNA"/>
</dbReference>
<feature type="compositionally biased region" description="Gly residues" evidence="1">
    <location>
        <begin position="505"/>
        <end position="514"/>
    </location>
</feature>
<dbReference type="Proteomes" id="UP000751190">
    <property type="component" value="Unassembled WGS sequence"/>
</dbReference>
<evidence type="ECO:0000313" key="4">
    <source>
        <dbReference type="Proteomes" id="UP000751190"/>
    </source>
</evidence>
<dbReference type="InterPro" id="IPR029035">
    <property type="entry name" value="DHS-like_NAD/FAD-binding_dom"/>
</dbReference>
<sequence>MAPRSIARSSTFVSALVALASLALCGHGAAGRGDGESGGAAKLRARAAPAPEASAPDCGHVFILNTDIRLLACDVWLLPVSREMAIDRVWSLSPTQQPHRPRGFGRDVLAVPCREKTEVDQRRRAQERFRTYESPLPIVADVISAHGGAKKRAPELMEALRQFLALAAAEAGTKPARFGRALPLVALPIFGAGLASDELLRGDELQLGETISATLDVLHAFARSHRIDVALCTIDNAAFGAALNARRKRYPDFVARAPPHAREPERWRDEVERLAQLSLEGQLALFLGAGVSINAGLPSWPQLLEQLATAVGFSEAACMQMRHLDPLEAATVCAARAGGEAQLKELVSAIVGSAKRHSLQHALLAALPFRGAITTNYDELFEQAVRCAGGDIAVLPTQIGTVRDAWLLKMHGSVDRPRSIVLTRADYVRFSKEQAASEGLLQGLLLTQHVLFVGFGMRDENWCRISASVKAPFKGATWGHAASGGHGSASAHVQRAPRAHLPGTGASGAGGGGNDDVDSIGHAPGARALLGTILSLQADDVLDELWEGILHVTPIDAVGARPAGQLASCHELAAHARSLEIFLDFLVSEIESKRCRVLLNPKFTSLLSPNSRALRHSLERFLADLPTEAKMSGAFKQLLATLLIMGLRTEAVRALVADQTLEGPYHRRMSKLANSLPNNVRSYRSALTQPSRGAGR</sequence>
<organism evidence="3 4">
    <name type="scientific">Diacronema lutheri</name>
    <name type="common">Unicellular marine alga</name>
    <name type="synonym">Monochrysis lutheri</name>
    <dbReference type="NCBI Taxonomy" id="2081491"/>
    <lineage>
        <taxon>Eukaryota</taxon>
        <taxon>Haptista</taxon>
        <taxon>Haptophyta</taxon>
        <taxon>Pavlovophyceae</taxon>
        <taxon>Pavlovales</taxon>
        <taxon>Pavlovaceae</taxon>
        <taxon>Diacronema</taxon>
    </lineage>
</organism>
<dbReference type="Pfam" id="PF13289">
    <property type="entry name" value="SIR2_2"/>
    <property type="match status" value="1"/>
</dbReference>
<evidence type="ECO:0000256" key="1">
    <source>
        <dbReference type="SAM" id="MobiDB-lite"/>
    </source>
</evidence>
<reference evidence="3" key="1">
    <citation type="submission" date="2021-05" db="EMBL/GenBank/DDBJ databases">
        <title>The genome of the haptophyte Pavlova lutheri (Diacronema luteri, Pavlovales) - a model for lipid biosynthesis in eukaryotic algae.</title>
        <authorList>
            <person name="Hulatt C.J."/>
            <person name="Posewitz M.C."/>
        </authorList>
    </citation>
    <scope>NUCLEOTIDE SEQUENCE</scope>
    <source>
        <strain evidence="3">NIVA-4/92</strain>
    </source>
</reference>
<evidence type="ECO:0008006" key="5">
    <source>
        <dbReference type="Google" id="ProtNLM"/>
    </source>
</evidence>
<accession>A0A8J5XJJ7</accession>